<evidence type="ECO:0000313" key="3">
    <source>
        <dbReference type="Proteomes" id="UP000008130"/>
    </source>
</evidence>
<sequence length="69" mass="7758">MERRLDSDRSLNALHEDLQRLGEDRSQLAATLDRVEARAKGLEEANRDVSRRLVSAMESIRTVLDAHGG</sequence>
<keyword evidence="3" id="KW-1185">Reference proteome</keyword>
<accession>F2IX48</accession>
<proteinExistence type="predicted"/>
<dbReference type="InterPro" id="IPR025310">
    <property type="entry name" value="DUF4164"/>
</dbReference>
<dbReference type="eggNOG" id="ENOG50334CR">
    <property type="taxonomic scope" value="Bacteria"/>
</dbReference>
<dbReference type="STRING" id="991905.SL003B_0910"/>
<evidence type="ECO:0000313" key="2">
    <source>
        <dbReference type="EMBL" id="ADZ69339.1"/>
    </source>
</evidence>
<organism evidence="2 3">
    <name type="scientific">Polymorphum gilvum (strain LMG 25793 / CGMCC 1.9160 / SL003B-26A1)</name>
    <dbReference type="NCBI Taxonomy" id="991905"/>
    <lineage>
        <taxon>Bacteria</taxon>
        <taxon>Pseudomonadati</taxon>
        <taxon>Pseudomonadota</taxon>
        <taxon>Alphaproteobacteria</taxon>
        <taxon>Rhodobacterales</taxon>
        <taxon>Paracoccaceae</taxon>
        <taxon>Polymorphum</taxon>
    </lineage>
</organism>
<dbReference type="HOGENOM" id="CLU_170379_0_0_5"/>
<dbReference type="Pfam" id="PF13747">
    <property type="entry name" value="DUF4164"/>
    <property type="match status" value="1"/>
</dbReference>
<reference evidence="2 3" key="1">
    <citation type="journal article" date="2011" name="J. Bacteriol.">
        <title>Complete genome sequence of Polymorphum gilvum SL003B-26A1T, a crude oil-degrading bacterium from oil-polluted saline soil.</title>
        <authorList>
            <person name="Li S.G."/>
            <person name="Tang Y.Q."/>
            <person name="Nie Y."/>
            <person name="Cai M."/>
            <person name="Wu X.L."/>
        </authorList>
    </citation>
    <scope>NUCLEOTIDE SEQUENCE [LARGE SCALE GENOMIC DNA]</scope>
    <source>
        <strain evidence="3">LMG 25793 / CGMCC 1.9160 / SL003B-26A1</strain>
    </source>
</reference>
<protein>
    <recommendedName>
        <fullName evidence="4">DUF4164 family protein</fullName>
    </recommendedName>
</protein>
<feature type="coiled-coil region" evidence="1">
    <location>
        <begin position="18"/>
        <end position="52"/>
    </location>
</feature>
<dbReference type="Proteomes" id="UP000008130">
    <property type="component" value="Chromosome"/>
</dbReference>
<dbReference type="KEGG" id="pgv:SL003B_0910"/>
<dbReference type="AlphaFoldDB" id="F2IX48"/>
<name>F2IX48_POLGS</name>
<evidence type="ECO:0000256" key="1">
    <source>
        <dbReference type="SAM" id="Coils"/>
    </source>
</evidence>
<keyword evidence="1" id="KW-0175">Coiled coil</keyword>
<dbReference type="EMBL" id="CP002568">
    <property type="protein sequence ID" value="ADZ69339.1"/>
    <property type="molecule type" value="Genomic_DNA"/>
</dbReference>
<dbReference type="PATRIC" id="fig|991905.3.peg.923"/>
<gene>
    <name evidence="2" type="ordered locus">SL003B_0910</name>
</gene>
<evidence type="ECO:0008006" key="4">
    <source>
        <dbReference type="Google" id="ProtNLM"/>
    </source>
</evidence>